<organism evidence="1 2">
    <name type="scientific">Photobacterium aphoticum</name>
    <dbReference type="NCBI Taxonomy" id="754436"/>
    <lineage>
        <taxon>Bacteria</taxon>
        <taxon>Pseudomonadati</taxon>
        <taxon>Pseudomonadota</taxon>
        <taxon>Gammaproteobacteria</taxon>
        <taxon>Vibrionales</taxon>
        <taxon>Vibrionaceae</taxon>
        <taxon>Photobacterium</taxon>
    </lineage>
</organism>
<dbReference type="Gene3D" id="1.10.10.10">
    <property type="entry name" value="Winged helix-like DNA-binding domain superfamily/Winged helix DNA-binding domain"/>
    <property type="match status" value="1"/>
</dbReference>
<sequence length="102" mass="11301">MLSAFILKYTSELSGFCQQALESPVSLIKIRRSDLSYLDHEEILPITLLEFIVTSYQHDPLNALQAKTEAQKLAFAPIVFHTARTLRDLGILAALDAAGKQA</sequence>
<evidence type="ECO:0000313" key="2">
    <source>
        <dbReference type="Proteomes" id="UP000029227"/>
    </source>
</evidence>
<evidence type="ECO:0000313" key="1">
    <source>
        <dbReference type="EMBL" id="GAL02437.1"/>
    </source>
</evidence>
<accession>A0A090R485</accession>
<dbReference type="Proteomes" id="UP000029227">
    <property type="component" value="Unassembled WGS sequence"/>
</dbReference>
<proteinExistence type="predicted"/>
<dbReference type="AlphaFoldDB" id="A0A090R485"/>
<dbReference type="InterPro" id="IPR036388">
    <property type="entry name" value="WH-like_DNA-bd_sf"/>
</dbReference>
<dbReference type="EMBL" id="BBMN01000001">
    <property type="protein sequence ID" value="GAL02437.1"/>
    <property type="molecule type" value="Genomic_DNA"/>
</dbReference>
<protein>
    <submittedName>
        <fullName evidence="1">Biotin synthesis protein bioC</fullName>
    </submittedName>
</protein>
<dbReference type="eggNOG" id="COG2890">
    <property type="taxonomic scope" value="Bacteria"/>
</dbReference>
<dbReference type="STRING" id="754436.JCM19237_5330"/>
<name>A0A090R485_9GAMM</name>
<reference evidence="1 2" key="1">
    <citation type="journal article" date="2014" name="Genome Announc.">
        <title>Draft Genome Sequences of Two Vibrionaceae Species, Vibrio ponticus C121 and Photobacterium aphoticum C119, Isolated as Coral Reef Microbiota.</title>
        <authorList>
            <person name="Al-saari N."/>
            <person name="Meirelles P.M."/>
            <person name="Mino S."/>
            <person name="Suda W."/>
            <person name="Oshima K."/>
            <person name="Hattori M."/>
            <person name="Ohkuma M."/>
            <person name="Thompson F.L."/>
            <person name="Gomez-Gil B."/>
            <person name="Sawabe T."/>
            <person name="Sawabe T."/>
        </authorList>
    </citation>
    <scope>NUCLEOTIDE SEQUENCE [LARGE SCALE GENOMIC DNA]</scope>
    <source>
        <strain evidence="1 2">JCM 19237</strain>
    </source>
</reference>
<gene>
    <name evidence="1" type="ORF">JCM19237_5330</name>
</gene>
<comment type="caution">
    <text evidence="1">The sequence shown here is derived from an EMBL/GenBank/DDBJ whole genome shotgun (WGS) entry which is preliminary data.</text>
</comment>